<organism evidence="3">
    <name type="scientific">Vibrio cyclitrophicus</name>
    <dbReference type="NCBI Taxonomy" id="47951"/>
    <lineage>
        <taxon>Bacteria</taxon>
        <taxon>Pseudomonadati</taxon>
        <taxon>Pseudomonadota</taxon>
        <taxon>Gammaproteobacteria</taxon>
        <taxon>Vibrionales</taxon>
        <taxon>Vibrionaceae</taxon>
        <taxon>Vibrio</taxon>
    </lineage>
</organism>
<sequence length="198" mass="21895">MIKRSICAIKGIKKAALLALITIGLVACTTQEIPPTHSYGVVTSGDFDFMKHGVVTYSWHPESEKVYLSKKYDKTMVTDLVRDVIRDQLAAKGYQLRQDGGVGDVVVGFGLAEESVLNDDSIFNAIKLSTGVPFYDGDGKLAEKGSLYVVFFVPNSEVVQWQALAQSGIQSDLELNESKQRITGFIEMLFRHMPQRSN</sequence>
<gene>
    <name evidence="3" type="ORF">BCS90_08790</name>
</gene>
<dbReference type="PROSITE" id="PS51257">
    <property type="entry name" value="PROKAR_LIPOPROTEIN"/>
    <property type="match status" value="1"/>
</dbReference>
<feature type="signal peptide" evidence="1">
    <location>
        <begin position="1"/>
        <end position="29"/>
    </location>
</feature>
<dbReference type="RefSeq" id="WP_010430224.1">
    <property type="nucleotide sequence ID" value="NZ_AP025481.1"/>
</dbReference>
<dbReference type="GeneID" id="50232613"/>
<dbReference type="Pfam" id="PF13590">
    <property type="entry name" value="DUF4136"/>
    <property type="match status" value="1"/>
</dbReference>
<protein>
    <recommendedName>
        <fullName evidence="2">DUF4136 domain-containing protein</fullName>
    </recommendedName>
</protein>
<dbReference type="AlphaFoldDB" id="A0A7Z1MM55"/>
<evidence type="ECO:0000313" key="3">
    <source>
        <dbReference type="EMBL" id="PMP32835.1"/>
    </source>
</evidence>
<reference evidence="3" key="2">
    <citation type="journal article" date="2018" name="Nature">
        <title>A major lineage of non-tailed dsDNA viruses as unrecognized killers of marine bacteria.</title>
        <authorList>
            <person name="Kauffman K.M."/>
            <person name="Hussain F.A."/>
            <person name="Yang J."/>
            <person name="Arevalo P."/>
            <person name="Brown J.M."/>
            <person name="Chang W.K."/>
            <person name="VanInsberghe D."/>
            <person name="Elsherbini J."/>
            <person name="Sharma R.S."/>
            <person name="Cutler M.B."/>
            <person name="Kelly L."/>
            <person name="Polz M.F."/>
        </authorList>
    </citation>
    <scope>NUCLEOTIDE SEQUENCE</scope>
    <source>
        <strain evidence="3">10N.222.46.E12</strain>
    </source>
</reference>
<comment type="caution">
    <text evidence="3">The sequence shown here is derived from an EMBL/GenBank/DDBJ whole genome shotgun (WGS) entry which is preliminary data.</text>
</comment>
<evidence type="ECO:0000256" key="1">
    <source>
        <dbReference type="SAM" id="SignalP"/>
    </source>
</evidence>
<name>A0A7Z1MM55_9VIBR</name>
<feature type="domain" description="DUF4136" evidence="2">
    <location>
        <begin position="54"/>
        <end position="194"/>
    </location>
</feature>
<proteinExistence type="predicted"/>
<accession>A0A7Z1MM55</accession>
<evidence type="ECO:0000259" key="2">
    <source>
        <dbReference type="Pfam" id="PF13590"/>
    </source>
</evidence>
<dbReference type="EMBL" id="MDBS01000003">
    <property type="protein sequence ID" value="PMP32835.1"/>
    <property type="molecule type" value="Genomic_DNA"/>
</dbReference>
<keyword evidence="1" id="KW-0732">Signal</keyword>
<reference evidence="3" key="1">
    <citation type="submission" date="2016-07" db="EMBL/GenBank/DDBJ databases">
        <authorList>
            <person name="Kauffman K."/>
            <person name="Arevalo P."/>
            <person name="Polz M.F."/>
        </authorList>
    </citation>
    <scope>NUCLEOTIDE SEQUENCE</scope>
    <source>
        <strain evidence="3">10N.222.46.E12</strain>
    </source>
</reference>
<feature type="chain" id="PRO_5030747396" description="DUF4136 domain-containing protein" evidence="1">
    <location>
        <begin position="30"/>
        <end position="198"/>
    </location>
</feature>
<dbReference type="InterPro" id="IPR025411">
    <property type="entry name" value="DUF4136"/>
</dbReference>